<reference evidence="18" key="3">
    <citation type="submission" date="2025-09" db="UniProtKB">
        <authorList>
            <consortium name="Ensembl"/>
        </authorList>
    </citation>
    <scope>IDENTIFICATION</scope>
</reference>
<dbReference type="GO" id="GO:0007399">
    <property type="term" value="P:nervous system development"/>
    <property type="evidence" value="ECO:0007669"/>
    <property type="project" value="InterPro"/>
</dbReference>
<dbReference type="GO" id="GO:0045499">
    <property type="term" value="F:chemorepellent activity"/>
    <property type="evidence" value="ECO:0007669"/>
    <property type="project" value="TreeGrafter"/>
</dbReference>
<keyword evidence="10 16" id="KW-0472">Membrane</keyword>
<keyword evidence="5" id="KW-0964">Secreted</keyword>
<feature type="compositionally biased region" description="Polar residues" evidence="15">
    <location>
        <begin position="199"/>
        <end position="208"/>
    </location>
</feature>
<feature type="compositionally biased region" description="Low complexity" evidence="15">
    <location>
        <begin position="189"/>
        <end position="198"/>
    </location>
</feature>
<keyword evidence="4" id="KW-1003">Cell membrane</keyword>
<evidence type="ECO:0000256" key="12">
    <source>
        <dbReference type="ARBA" id="ARBA00063299"/>
    </source>
</evidence>
<name>A0AAY4BCB0_9TELE</name>
<evidence type="ECO:0000256" key="4">
    <source>
        <dbReference type="ARBA" id="ARBA00022475"/>
    </source>
</evidence>
<keyword evidence="9" id="KW-0339">Growth factor</keyword>
<evidence type="ECO:0000313" key="19">
    <source>
        <dbReference type="Proteomes" id="UP000694580"/>
    </source>
</evidence>
<feature type="compositionally biased region" description="Low complexity" evidence="15">
    <location>
        <begin position="114"/>
        <end position="156"/>
    </location>
</feature>
<evidence type="ECO:0000256" key="6">
    <source>
        <dbReference type="ARBA" id="ARBA00022536"/>
    </source>
</evidence>
<evidence type="ECO:0000256" key="3">
    <source>
        <dbReference type="ARBA" id="ARBA00008216"/>
    </source>
</evidence>
<feature type="compositionally biased region" description="Low complexity" evidence="15">
    <location>
        <begin position="163"/>
        <end position="174"/>
    </location>
</feature>
<evidence type="ECO:0000256" key="11">
    <source>
        <dbReference type="ARBA" id="ARBA00023157"/>
    </source>
</evidence>
<sequence>MSDSSGAIATSGAMILEEVEGGGASGGRDQAPAREHGPLRCGSCTLWPRQQTWLCVVPLLIGFIGLGLSLMLLKWIVVGSVRDYVPTDLVNAKGIGQDPIFLSKPSAFPKGSDTTTTAAATHTPSSTITSTTSTTTTIAVVRSRTRSGTHSVSTTTGRGGSSGSQATQRSTTTRLGSRTPHITVAATTSTLAASSTSSPKPSNPTVLHDSTQMWTHEHTTENPATTPTRMHVSRKTPSPTLPPLRSEHFKQCHEKDLAYCLNDGECFVIETLTGPHKHCRCKEGFQGIRCDQFLPKTDSILSDPTDHLGIEFMESTAVYKRQLLSSTCIALGISLLGTLCVALYCRNKRRREKLQNHLKESRSLKNYSFKAPGLKSNLRPHVGLQLQNYPKGSRPCSSHGGTTCDSHLPSQSRCCSAGRHHRSGSLSHSPDQRSRTGSRIAPRKTPPISRGRLNPIGGQKDSGPAYHHLQEVESSERDMESVNGHISDGGSDLRQDSFLNMQPSLIGSEMDVHSCHQDPKHVRLIKGLPAYRTCSVPIIPSVQGNRDDSSYMQTSTVDSSGSCSITVREVTLARRPSPQTALSPPTGSASTKVALLLEEAQDQLRALAHTHRKQDDHGGAVPQVARETVCVLLSSGASVGGVALSGPTETQLLSPRDVRKGLAQPCQ</sequence>
<dbReference type="GO" id="GO:0048513">
    <property type="term" value="P:animal organ development"/>
    <property type="evidence" value="ECO:0007669"/>
    <property type="project" value="TreeGrafter"/>
</dbReference>
<evidence type="ECO:0000256" key="9">
    <source>
        <dbReference type="ARBA" id="ARBA00023030"/>
    </source>
</evidence>
<dbReference type="InterPro" id="IPR040180">
    <property type="entry name" value="Neuregulin"/>
</dbReference>
<comment type="similarity">
    <text evidence="3">Belongs to the neuregulin family.</text>
</comment>
<feature type="transmembrane region" description="Helical" evidence="16">
    <location>
        <begin position="323"/>
        <end position="345"/>
    </location>
</feature>
<evidence type="ECO:0000256" key="8">
    <source>
        <dbReference type="ARBA" id="ARBA00022989"/>
    </source>
</evidence>
<dbReference type="FunFam" id="2.10.25.10:FF:000267">
    <property type="entry name" value="pro-neuregulin-3, membrane-bound isoform"/>
    <property type="match status" value="1"/>
</dbReference>
<reference evidence="18 19" key="1">
    <citation type="submission" date="2020-06" db="EMBL/GenBank/DDBJ databases">
        <authorList>
            <consortium name="Wellcome Sanger Institute Data Sharing"/>
        </authorList>
    </citation>
    <scope>NUCLEOTIDE SEQUENCE [LARGE SCALE GENOMIC DNA]</scope>
</reference>
<dbReference type="PROSITE" id="PS00022">
    <property type="entry name" value="EGF_1"/>
    <property type="match status" value="1"/>
</dbReference>
<evidence type="ECO:0000256" key="1">
    <source>
        <dbReference type="ARBA" id="ARBA00004251"/>
    </source>
</evidence>
<dbReference type="Gene3D" id="2.10.25.10">
    <property type="entry name" value="Laminin"/>
    <property type="match status" value="1"/>
</dbReference>
<comment type="caution">
    <text evidence="14">Lacks conserved residue(s) required for the propagation of feature annotation.</text>
</comment>
<comment type="subunit">
    <text evidence="12">Interacts with ERBB4.</text>
</comment>
<evidence type="ECO:0000259" key="17">
    <source>
        <dbReference type="PROSITE" id="PS50026"/>
    </source>
</evidence>
<reference evidence="18" key="2">
    <citation type="submission" date="2025-08" db="UniProtKB">
        <authorList>
            <consortium name="Ensembl"/>
        </authorList>
    </citation>
    <scope>IDENTIFICATION</scope>
</reference>
<dbReference type="PROSITE" id="PS01186">
    <property type="entry name" value="EGF_2"/>
    <property type="match status" value="1"/>
</dbReference>
<dbReference type="Proteomes" id="UP000694580">
    <property type="component" value="Chromosome 8"/>
</dbReference>
<dbReference type="GO" id="GO:0098978">
    <property type="term" value="C:glutamatergic synapse"/>
    <property type="evidence" value="ECO:0007669"/>
    <property type="project" value="UniProtKB-ARBA"/>
</dbReference>
<dbReference type="InterPro" id="IPR000742">
    <property type="entry name" value="EGF"/>
</dbReference>
<dbReference type="CTD" id="100535494"/>
<keyword evidence="6 14" id="KW-0245">EGF-like domain</keyword>
<dbReference type="GO" id="GO:0005886">
    <property type="term" value="C:plasma membrane"/>
    <property type="evidence" value="ECO:0007669"/>
    <property type="project" value="UniProtKB-SubCell"/>
</dbReference>
<dbReference type="GO" id="GO:0035556">
    <property type="term" value="P:intracellular signal transduction"/>
    <property type="evidence" value="ECO:0007669"/>
    <property type="project" value="TreeGrafter"/>
</dbReference>
<evidence type="ECO:0000256" key="13">
    <source>
        <dbReference type="ARBA" id="ARBA00069446"/>
    </source>
</evidence>
<proteinExistence type="inferred from homology"/>
<feature type="disulfide bond" evidence="14">
    <location>
        <begin position="281"/>
        <end position="290"/>
    </location>
</feature>
<organism evidence="18 19">
    <name type="scientific">Denticeps clupeoides</name>
    <name type="common">denticle herring</name>
    <dbReference type="NCBI Taxonomy" id="299321"/>
    <lineage>
        <taxon>Eukaryota</taxon>
        <taxon>Metazoa</taxon>
        <taxon>Chordata</taxon>
        <taxon>Craniata</taxon>
        <taxon>Vertebrata</taxon>
        <taxon>Euteleostomi</taxon>
        <taxon>Actinopterygii</taxon>
        <taxon>Neopterygii</taxon>
        <taxon>Teleostei</taxon>
        <taxon>Clupei</taxon>
        <taxon>Clupeiformes</taxon>
        <taxon>Denticipitoidei</taxon>
        <taxon>Denticipitidae</taxon>
        <taxon>Denticeps</taxon>
    </lineage>
</organism>
<feature type="transmembrane region" description="Helical" evidence="16">
    <location>
        <begin position="53"/>
        <end position="77"/>
    </location>
</feature>
<dbReference type="PANTHER" id="PTHR11100:SF18">
    <property type="entry name" value="PRO-NEUREGULIN-3, MEMBRANE-BOUND ISOFORM"/>
    <property type="match status" value="1"/>
</dbReference>
<dbReference type="PROSITE" id="PS50026">
    <property type="entry name" value="EGF_3"/>
    <property type="match status" value="1"/>
</dbReference>
<dbReference type="SUPFAM" id="SSF57196">
    <property type="entry name" value="EGF/Laminin"/>
    <property type="match status" value="1"/>
</dbReference>
<dbReference type="GO" id="GO:0038130">
    <property type="term" value="P:ERBB4 signaling pathway"/>
    <property type="evidence" value="ECO:0007669"/>
    <property type="project" value="UniProtKB-ARBA"/>
</dbReference>
<keyword evidence="8 16" id="KW-1133">Transmembrane helix</keyword>
<evidence type="ECO:0000256" key="5">
    <source>
        <dbReference type="ARBA" id="ARBA00022525"/>
    </source>
</evidence>
<comment type="subcellular location">
    <subcellularLocation>
        <location evidence="1">Cell membrane</location>
        <topology evidence="1">Single-pass type I membrane protein</topology>
    </subcellularLocation>
    <subcellularLocation>
        <location evidence="2">Secreted</location>
    </subcellularLocation>
</comment>
<dbReference type="PANTHER" id="PTHR11100">
    <property type="entry name" value="HEREGULIN-NEUREGULIN FAMILY MEMBER"/>
    <property type="match status" value="1"/>
</dbReference>
<dbReference type="GeneTree" id="ENSGT00940000156754"/>
<protein>
    <recommendedName>
        <fullName evidence="13">Pro-neuregulin-3, membrane-bound isoform</fullName>
    </recommendedName>
</protein>
<dbReference type="GO" id="GO:0005615">
    <property type="term" value="C:extracellular space"/>
    <property type="evidence" value="ECO:0007669"/>
    <property type="project" value="UniProtKB-ARBA"/>
</dbReference>
<feature type="region of interest" description="Disordered" evidence="15">
    <location>
        <begin position="109"/>
        <end position="181"/>
    </location>
</feature>
<dbReference type="Ensembl" id="ENSDCDT00010019564.1">
    <property type="protein sequence ID" value="ENSDCDP00010018485.1"/>
    <property type="gene ID" value="ENSDCDG00010008384.1"/>
</dbReference>
<feature type="domain" description="EGF-like" evidence="17">
    <location>
        <begin position="248"/>
        <end position="291"/>
    </location>
</feature>
<evidence type="ECO:0000256" key="15">
    <source>
        <dbReference type="SAM" id="MobiDB-lite"/>
    </source>
</evidence>
<keyword evidence="11 14" id="KW-1015">Disulfide bond</keyword>
<feature type="region of interest" description="Disordered" evidence="15">
    <location>
        <begin position="216"/>
        <end position="243"/>
    </location>
</feature>
<evidence type="ECO:0000256" key="7">
    <source>
        <dbReference type="ARBA" id="ARBA00022692"/>
    </source>
</evidence>
<evidence type="ECO:0000256" key="16">
    <source>
        <dbReference type="SAM" id="Phobius"/>
    </source>
</evidence>
<evidence type="ECO:0000313" key="18">
    <source>
        <dbReference type="Ensembl" id="ENSDCDP00010018485.1"/>
    </source>
</evidence>
<evidence type="ECO:0000256" key="14">
    <source>
        <dbReference type="PROSITE-ProRule" id="PRU00076"/>
    </source>
</evidence>
<dbReference type="AlphaFoldDB" id="A0AAY4BCB0"/>
<evidence type="ECO:0000256" key="2">
    <source>
        <dbReference type="ARBA" id="ARBA00004613"/>
    </source>
</evidence>
<keyword evidence="7 16" id="KW-0812">Transmembrane</keyword>
<gene>
    <name evidence="18" type="primary">LOC114795784</name>
</gene>
<feature type="region of interest" description="Disordered" evidence="15">
    <location>
        <begin position="385"/>
        <end position="465"/>
    </location>
</feature>
<feature type="region of interest" description="Disordered" evidence="15">
    <location>
        <begin position="189"/>
        <end position="208"/>
    </location>
</feature>
<dbReference type="GO" id="GO:0008083">
    <property type="term" value="F:growth factor activity"/>
    <property type="evidence" value="ECO:0007669"/>
    <property type="project" value="UniProtKB-KW"/>
</dbReference>
<evidence type="ECO:0000256" key="10">
    <source>
        <dbReference type="ARBA" id="ARBA00023136"/>
    </source>
</evidence>
<keyword evidence="19" id="KW-1185">Reference proteome</keyword>
<accession>A0AAY4BCB0</accession>
<feature type="compositionally biased region" description="Polar residues" evidence="15">
    <location>
        <begin position="385"/>
        <end position="414"/>
    </location>
</feature>